<dbReference type="PANTHER" id="PTHR21529">
    <property type="entry name" value="MAMMARY TURMOR VIRUS RECEPTOR HOMOLOG 1, 2 MTVR1, 2"/>
    <property type="match status" value="1"/>
</dbReference>
<dbReference type="GO" id="GO:0004386">
    <property type="term" value="F:helicase activity"/>
    <property type="evidence" value="ECO:0007669"/>
    <property type="project" value="UniProtKB-KW"/>
</dbReference>
<comment type="caution">
    <text evidence="1">The sequence shown here is derived from an EMBL/GenBank/DDBJ whole genome shotgun (WGS) entry which is preliminary data.</text>
</comment>
<dbReference type="GO" id="GO:0005524">
    <property type="term" value="F:ATP binding"/>
    <property type="evidence" value="ECO:0007669"/>
    <property type="project" value="UniProtKB-KW"/>
</dbReference>
<gene>
    <name evidence="1" type="ORF">CTI12_AA621440</name>
</gene>
<dbReference type="STRING" id="35608.A0A2U1KC17"/>
<name>A0A2U1KC17_ARTAN</name>
<dbReference type="Proteomes" id="UP000245207">
    <property type="component" value="Unassembled WGS sequence"/>
</dbReference>
<accession>A0A2U1KC17</accession>
<keyword evidence="1" id="KW-0067">ATP-binding</keyword>
<protein>
    <submittedName>
        <fullName evidence="1">UvrD-like Helicase, ATP-binding domain, P-loop containing nucleoside triphosphate hydrolase</fullName>
    </submittedName>
</protein>
<sequence length="198" mass="22838">MYSVNGNTVYLLVNKDAECHGRELVFAIRSYWQLELVSGCKALYEHIIKKLHWNPKWKSFVEKFRDNGLRELLILQPFSCALKDTFAANSMLAGYISPDSFVHLLDRLLFMNSLFCRTFYSSKSSFVGWFTYLHSPATPTKRRYYIMVTKIGYQALLLSSSFINEVSYDAVFDSSRRVRLLAAGAFALFNLIFKFPGS</sequence>
<keyword evidence="1" id="KW-0547">Nucleotide-binding</keyword>
<dbReference type="PANTHER" id="PTHR21529:SF4">
    <property type="entry name" value="TPR AND ANKYRIN REPEAT-CONTAINING PROTEIN 1"/>
    <property type="match status" value="1"/>
</dbReference>
<keyword evidence="1" id="KW-0378">Hydrolase</keyword>
<keyword evidence="2" id="KW-1185">Reference proteome</keyword>
<keyword evidence="1" id="KW-0347">Helicase</keyword>
<organism evidence="1 2">
    <name type="scientific">Artemisia annua</name>
    <name type="common">Sweet wormwood</name>
    <dbReference type="NCBI Taxonomy" id="35608"/>
    <lineage>
        <taxon>Eukaryota</taxon>
        <taxon>Viridiplantae</taxon>
        <taxon>Streptophyta</taxon>
        <taxon>Embryophyta</taxon>
        <taxon>Tracheophyta</taxon>
        <taxon>Spermatophyta</taxon>
        <taxon>Magnoliopsida</taxon>
        <taxon>eudicotyledons</taxon>
        <taxon>Gunneridae</taxon>
        <taxon>Pentapetalae</taxon>
        <taxon>asterids</taxon>
        <taxon>campanulids</taxon>
        <taxon>Asterales</taxon>
        <taxon>Asteraceae</taxon>
        <taxon>Asteroideae</taxon>
        <taxon>Anthemideae</taxon>
        <taxon>Artemisiinae</taxon>
        <taxon>Artemisia</taxon>
    </lineage>
</organism>
<proteinExistence type="predicted"/>
<dbReference type="EMBL" id="PKPP01023443">
    <property type="protein sequence ID" value="PWA34193.1"/>
    <property type="molecule type" value="Genomic_DNA"/>
</dbReference>
<dbReference type="GO" id="GO:0016787">
    <property type="term" value="F:hydrolase activity"/>
    <property type="evidence" value="ECO:0007669"/>
    <property type="project" value="UniProtKB-KW"/>
</dbReference>
<evidence type="ECO:0000313" key="1">
    <source>
        <dbReference type="EMBL" id="PWA34193.1"/>
    </source>
</evidence>
<dbReference type="AlphaFoldDB" id="A0A2U1KC17"/>
<evidence type="ECO:0000313" key="2">
    <source>
        <dbReference type="Proteomes" id="UP000245207"/>
    </source>
</evidence>
<reference evidence="1 2" key="1">
    <citation type="journal article" date="2018" name="Mol. Plant">
        <title>The genome of Artemisia annua provides insight into the evolution of Asteraceae family and artemisinin biosynthesis.</title>
        <authorList>
            <person name="Shen Q."/>
            <person name="Zhang L."/>
            <person name="Liao Z."/>
            <person name="Wang S."/>
            <person name="Yan T."/>
            <person name="Shi P."/>
            <person name="Liu M."/>
            <person name="Fu X."/>
            <person name="Pan Q."/>
            <person name="Wang Y."/>
            <person name="Lv Z."/>
            <person name="Lu X."/>
            <person name="Zhang F."/>
            <person name="Jiang W."/>
            <person name="Ma Y."/>
            <person name="Chen M."/>
            <person name="Hao X."/>
            <person name="Li L."/>
            <person name="Tang Y."/>
            <person name="Lv G."/>
            <person name="Zhou Y."/>
            <person name="Sun X."/>
            <person name="Brodelius P.E."/>
            <person name="Rose J.K.C."/>
            <person name="Tang K."/>
        </authorList>
    </citation>
    <scope>NUCLEOTIDE SEQUENCE [LARGE SCALE GENOMIC DNA]</scope>
    <source>
        <strain evidence="2">cv. Huhao1</strain>
        <tissue evidence="1">Leaf</tissue>
    </source>
</reference>
<dbReference type="InterPro" id="IPR039904">
    <property type="entry name" value="TRANK1"/>
</dbReference>